<dbReference type="PANTHER" id="PTHR30590:SF3">
    <property type="entry name" value="HYPOTHETICAL MEMBRANE SPANNING PROTEIN"/>
    <property type="match status" value="1"/>
</dbReference>
<keyword evidence="1" id="KW-1133">Transmembrane helix</keyword>
<dbReference type="PANTHER" id="PTHR30590">
    <property type="entry name" value="INNER MEMBRANE PROTEIN"/>
    <property type="match status" value="1"/>
</dbReference>
<dbReference type="RefSeq" id="WP_021342228.1">
    <property type="nucleotide sequence ID" value="NZ_BAAAGS010000135.1"/>
</dbReference>
<dbReference type="InterPro" id="IPR007349">
    <property type="entry name" value="DUF418"/>
</dbReference>
<reference evidence="3 4" key="1">
    <citation type="journal article" date="2019" name="Int. J. Syst. Evol. Microbiol.">
        <title>The Global Catalogue of Microorganisms (GCM) 10K type strain sequencing project: providing services to taxonomists for standard genome sequencing and annotation.</title>
        <authorList>
            <consortium name="The Broad Institute Genomics Platform"/>
            <consortium name="The Broad Institute Genome Sequencing Center for Infectious Disease"/>
            <person name="Wu L."/>
            <person name="Ma J."/>
        </authorList>
    </citation>
    <scope>NUCLEOTIDE SEQUENCE [LARGE SCALE GENOMIC DNA]</scope>
    <source>
        <strain evidence="3 4">JCM 10303</strain>
    </source>
</reference>
<accession>A0ABN1EHI1</accession>
<organism evidence="3 4">
    <name type="scientific">Saccharopolyspora erythraea</name>
    <name type="common">Streptomyces erythraeus</name>
    <dbReference type="NCBI Taxonomy" id="1836"/>
    <lineage>
        <taxon>Bacteria</taxon>
        <taxon>Bacillati</taxon>
        <taxon>Actinomycetota</taxon>
        <taxon>Actinomycetes</taxon>
        <taxon>Pseudonocardiales</taxon>
        <taxon>Pseudonocardiaceae</taxon>
        <taxon>Saccharopolyspora</taxon>
    </lineage>
</organism>
<sequence>MTTIEHTERISTELPAKTARLVGLDVARGLAVFGMFAAHTIPVGWLHDLVSGRAAALFAVLAGVSIALMSGGATPFAGARRGGSRMRIAIRAVLLFLLGLALSTLHAPAMVILAFYGVLFLLSVPLLRLRTQALAMLAAAFAVGGPLLSFVLRQGIEMDEMGYHPTFAEFTSVAGLWKLCHGLLLTGAYPVLTWLPFLLAGMALGRLELRAVRGRLIAIGIGLGVLGYGGSWLALNVFGGREHLLSLMPPGMPPQMIDMVLSSALGTVPTHDPVFLLTASAHSGTPFEIVGASGVAIAVIGLCLFGERLRGVLVPISSVGALALTAYVGHLLALKAVGSDRLGQVISEHLYLPWLVLVAAAMLITTTWRRILGRGPLEWALHRASAWPARLVSR</sequence>
<feature type="transmembrane region" description="Helical" evidence="1">
    <location>
        <begin position="216"/>
        <end position="238"/>
    </location>
</feature>
<feature type="transmembrane region" description="Helical" evidence="1">
    <location>
        <begin position="287"/>
        <end position="305"/>
    </location>
</feature>
<keyword evidence="1" id="KW-0472">Membrane</keyword>
<feature type="transmembrane region" description="Helical" evidence="1">
    <location>
        <begin position="21"/>
        <end position="42"/>
    </location>
</feature>
<dbReference type="Proteomes" id="UP001500729">
    <property type="component" value="Unassembled WGS sequence"/>
</dbReference>
<feature type="transmembrane region" description="Helical" evidence="1">
    <location>
        <begin position="350"/>
        <end position="368"/>
    </location>
</feature>
<evidence type="ECO:0000313" key="3">
    <source>
        <dbReference type="EMBL" id="GAA0566627.1"/>
    </source>
</evidence>
<feature type="transmembrane region" description="Helical" evidence="1">
    <location>
        <begin position="176"/>
        <end position="204"/>
    </location>
</feature>
<keyword evidence="1" id="KW-0812">Transmembrane</keyword>
<feature type="transmembrane region" description="Helical" evidence="1">
    <location>
        <begin position="88"/>
        <end position="105"/>
    </location>
</feature>
<gene>
    <name evidence="3" type="ORF">GCM10009533_72190</name>
</gene>
<name>A0ABN1EHI1_SACER</name>
<feature type="domain" description="DUF418" evidence="2">
    <location>
        <begin position="290"/>
        <end position="387"/>
    </location>
</feature>
<feature type="transmembrane region" description="Helical" evidence="1">
    <location>
        <begin position="111"/>
        <end position="127"/>
    </location>
</feature>
<dbReference type="Pfam" id="PF04235">
    <property type="entry name" value="DUF418"/>
    <property type="match status" value="1"/>
</dbReference>
<feature type="transmembrane region" description="Helical" evidence="1">
    <location>
        <begin position="312"/>
        <end position="330"/>
    </location>
</feature>
<keyword evidence="4" id="KW-1185">Reference proteome</keyword>
<evidence type="ECO:0000259" key="2">
    <source>
        <dbReference type="Pfam" id="PF04235"/>
    </source>
</evidence>
<protein>
    <submittedName>
        <fullName evidence="3">Heparan-alpha-glucosaminide N-acetyltransferase domain-containing protein</fullName>
    </submittedName>
</protein>
<feature type="transmembrane region" description="Helical" evidence="1">
    <location>
        <begin position="54"/>
        <end position="76"/>
    </location>
</feature>
<evidence type="ECO:0000313" key="4">
    <source>
        <dbReference type="Proteomes" id="UP001500729"/>
    </source>
</evidence>
<dbReference type="EMBL" id="BAAAGS010000135">
    <property type="protein sequence ID" value="GAA0566627.1"/>
    <property type="molecule type" value="Genomic_DNA"/>
</dbReference>
<evidence type="ECO:0000256" key="1">
    <source>
        <dbReference type="SAM" id="Phobius"/>
    </source>
</evidence>
<feature type="transmembrane region" description="Helical" evidence="1">
    <location>
        <begin position="134"/>
        <end position="156"/>
    </location>
</feature>
<proteinExistence type="predicted"/>
<dbReference type="InterPro" id="IPR052529">
    <property type="entry name" value="Bact_Transport_Assoc"/>
</dbReference>
<comment type="caution">
    <text evidence="3">The sequence shown here is derived from an EMBL/GenBank/DDBJ whole genome shotgun (WGS) entry which is preliminary data.</text>
</comment>